<evidence type="ECO:0000313" key="2">
    <source>
        <dbReference type="EMBL" id="KAL1110504.1"/>
    </source>
</evidence>
<evidence type="ECO:0000313" key="3">
    <source>
        <dbReference type="Proteomes" id="UP001558652"/>
    </source>
</evidence>
<dbReference type="AlphaFoldDB" id="A0ABD0YFC9"/>
<sequence length="162" mass="18327">MFVSRSVEQWANKLGEELWELGLSVTKAPEIKTTYKKLNARVLPTDGEGILNTIVSNVNRLLKMKMDSVMCIIDTAEELGEEFTSIAETKYSYYSAKYSLEPGGEPSESEEELGIDRQMYKEIQLTPDQAFYGIPVNTTHSAVHVPTDVDDQSNIFYSLFNR</sequence>
<comment type="caution">
    <text evidence="2">The sequence shown here is derived from an EMBL/GenBank/DDBJ whole genome shotgun (WGS) entry which is preliminary data.</text>
</comment>
<dbReference type="EMBL" id="JBFDAA010000022">
    <property type="protein sequence ID" value="KAL1110504.1"/>
    <property type="molecule type" value="Genomic_DNA"/>
</dbReference>
<dbReference type="Pfam" id="PF08399">
    <property type="entry name" value="VWA_N"/>
    <property type="match status" value="1"/>
</dbReference>
<reference evidence="2 3" key="1">
    <citation type="submission" date="2024-07" db="EMBL/GenBank/DDBJ databases">
        <title>Chromosome-level genome assembly of the water stick insect Ranatra chinensis (Heteroptera: Nepidae).</title>
        <authorList>
            <person name="Liu X."/>
        </authorList>
    </citation>
    <scope>NUCLEOTIDE SEQUENCE [LARGE SCALE GENOMIC DNA]</scope>
    <source>
        <strain evidence="2">Cailab_2021Rc</strain>
        <tissue evidence="2">Muscle</tissue>
    </source>
</reference>
<dbReference type="Proteomes" id="UP001558652">
    <property type="component" value="Unassembled WGS sequence"/>
</dbReference>
<proteinExistence type="predicted"/>
<organism evidence="2 3">
    <name type="scientific">Ranatra chinensis</name>
    <dbReference type="NCBI Taxonomy" id="642074"/>
    <lineage>
        <taxon>Eukaryota</taxon>
        <taxon>Metazoa</taxon>
        <taxon>Ecdysozoa</taxon>
        <taxon>Arthropoda</taxon>
        <taxon>Hexapoda</taxon>
        <taxon>Insecta</taxon>
        <taxon>Pterygota</taxon>
        <taxon>Neoptera</taxon>
        <taxon>Paraneoptera</taxon>
        <taxon>Hemiptera</taxon>
        <taxon>Heteroptera</taxon>
        <taxon>Panheteroptera</taxon>
        <taxon>Nepomorpha</taxon>
        <taxon>Nepidae</taxon>
        <taxon>Ranatrinae</taxon>
        <taxon>Ranatra</taxon>
    </lineage>
</organism>
<feature type="domain" description="VWA N-terminal" evidence="1">
    <location>
        <begin position="84"/>
        <end position="154"/>
    </location>
</feature>
<gene>
    <name evidence="2" type="ORF">AAG570_008032</name>
</gene>
<evidence type="ECO:0000259" key="1">
    <source>
        <dbReference type="Pfam" id="PF08399"/>
    </source>
</evidence>
<keyword evidence="3" id="KW-1185">Reference proteome</keyword>
<dbReference type="InterPro" id="IPR013608">
    <property type="entry name" value="VWA_N"/>
</dbReference>
<protein>
    <recommendedName>
        <fullName evidence="1">VWA N-terminal domain-containing protein</fullName>
    </recommendedName>
</protein>
<name>A0ABD0YFC9_9HEMI</name>
<accession>A0ABD0YFC9</accession>